<evidence type="ECO:0000256" key="2">
    <source>
        <dbReference type="ARBA" id="ARBA00022692"/>
    </source>
</evidence>
<comment type="subcellular location">
    <subcellularLocation>
        <location evidence="1">Membrane</location>
        <topology evidence="1">Multi-pass membrane protein</topology>
    </subcellularLocation>
</comment>
<gene>
    <name evidence="6" type="ORF">CYME_CMS407C</name>
</gene>
<keyword evidence="2 5" id="KW-0812">Transmembrane</keyword>
<dbReference type="KEGG" id="cme:CYME_CMS407C"/>
<feature type="transmembrane region" description="Helical" evidence="5">
    <location>
        <begin position="45"/>
        <end position="64"/>
    </location>
</feature>
<evidence type="ECO:0000256" key="3">
    <source>
        <dbReference type="ARBA" id="ARBA00022989"/>
    </source>
</evidence>
<evidence type="ECO:0000256" key="1">
    <source>
        <dbReference type="ARBA" id="ARBA00004141"/>
    </source>
</evidence>
<dbReference type="GO" id="GO:0016020">
    <property type="term" value="C:membrane"/>
    <property type="evidence" value="ECO:0007669"/>
    <property type="project" value="UniProtKB-SubCell"/>
</dbReference>
<evidence type="ECO:0008006" key="8">
    <source>
        <dbReference type="Google" id="ProtNLM"/>
    </source>
</evidence>
<dbReference type="PANTHER" id="PTHR43461:SF1">
    <property type="entry name" value="TRANSMEMBRANE PROTEIN 256"/>
    <property type="match status" value="1"/>
</dbReference>
<sequence>MISLSGGVRAAILRDDFSHARSSGLVDTMMKTPGFWESSSAVQRVAGFSGALAVALGAFGSHALPRRVSDPKLLRIWETGATYHLVHSLALALAARGGAFENRPAKVASLCFATGIALFSGSLYALTLTGKRRLGAVAPLGGTAFILGWVALALRR</sequence>
<feature type="transmembrane region" description="Helical" evidence="5">
    <location>
        <begin position="134"/>
        <end position="154"/>
    </location>
</feature>
<evidence type="ECO:0000256" key="5">
    <source>
        <dbReference type="SAM" id="Phobius"/>
    </source>
</evidence>
<evidence type="ECO:0000256" key="4">
    <source>
        <dbReference type="ARBA" id="ARBA00023136"/>
    </source>
</evidence>
<dbReference type="Proteomes" id="UP000007014">
    <property type="component" value="Chromosome 19"/>
</dbReference>
<feature type="transmembrane region" description="Helical" evidence="5">
    <location>
        <begin position="76"/>
        <end position="95"/>
    </location>
</feature>
<keyword evidence="3 5" id="KW-1133">Transmembrane helix</keyword>
<dbReference type="eggNOG" id="KOG3472">
    <property type="taxonomic scope" value="Eukaryota"/>
</dbReference>
<protein>
    <recommendedName>
        <fullName evidence="8">DUF423 domain-containing protein</fullName>
    </recommendedName>
</protein>
<dbReference type="EMBL" id="AP006501">
    <property type="protein sequence ID" value="BAM82971.1"/>
    <property type="molecule type" value="Genomic_DNA"/>
</dbReference>
<dbReference type="GeneID" id="16997424"/>
<dbReference type="RefSeq" id="XP_005539007.1">
    <property type="nucleotide sequence ID" value="XM_005538950.1"/>
</dbReference>
<name>M1UX55_CYAM1</name>
<keyword evidence="7" id="KW-1185">Reference proteome</keyword>
<dbReference type="AlphaFoldDB" id="M1UX55"/>
<keyword evidence="4 5" id="KW-0472">Membrane</keyword>
<evidence type="ECO:0000313" key="7">
    <source>
        <dbReference type="Proteomes" id="UP000007014"/>
    </source>
</evidence>
<dbReference type="OrthoDB" id="269173at2759"/>
<dbReference type="Gramene" id="CMS407CT">
    <property type="protein sequence ID" value="CMS407CT"/>
    <property type="gene ID" value="CMS407C"/>
</dbReference>
<organism evidence="6 7">
    <name type="scientific">Cyanidioschyzon merolae (strain NIES-3377 / 10D)</name>
    <name type="common">Unicellular red alga</name>
    <dbReference type="NCBI Taxonomy" id="280699"/>
    <lineage>
        <taxon>Eukaryota</taxon>
        <taxon>Rhodophyta</taxon>
        <taxon>Bangiophyceae</taxon>
        <taxon>Cyanidiales</taxon>
        <taxon>Cyanidiaceae</taxon>
        <taxon>Cyanidioschyzon</taxon>
    </lineage>
</organism>
<accession>M1UX55</accession>
<evidence type="ECO:0000313" key="6">
    <source>
        <dbReference type="EMBL" id="BAM82971.1"/>
    </source>
</evidence>
<reference evidence="6 7" key="2">
    <citation type="journal article" date="2007" name="BMC Biol.">
        <title>A 100%-complete sequence reveals unusually simple genomic features in the hot-spring red alga Cyanidioschyzon merolae.</title>
        <authorList>
            <person name="Nozaki H."/>
            <person name="Takano H."/>
            <person name="Misumi O."/>
            <person name="Terasawa K."/>
            <person name="Matsuzaki M."/>
            <person name="Maruyama S."/>
            <person name="Nishida K."/>
            <person name="Yagisawa F."/>
            <person name="Yoshida Y."/>
            <person name="Fujiwara T."/>
            <person name="Takio S."/>
            <person name="Tamura K."/>
            <person name="Chung S.J."/>
            <person name="Nakamura S."/>
            <person name="Kuroiwa H."/>
            <person name="Tanaka K."/>
            <person name="Sato N."/>
            <person name="Kuroiwa T."/>
        </authorList>
    </citation>
    <scope>NUCLEOTIDE SEQUENCE [LARGE SCALE GENOMIC DNA]</scope>
    <source>
        <strain evidence="6 7">10D</strain>
    </source>
</reference>
<reference evidence="6 7" key="1">
    <citation type="journal article" date="2004" name="Nature">
        <title>Genome sequence of the ultrasmall unicellular red alga Cyanidioschyzon merolae 10D.</title>
        <authorList>
            <person name="Matsuzaki M."/>
            <person name="Misumi O."/>
            <person name="Shin-i T."/>
            <person name="Maruyama S."/>
            <person name="Takahara M."/>
            <person name="Miyagishima S."/>
            <person name="Mori T."/>
            <person name="Nishida K."/>
            <person name="Yagisawa F."/>
            <person name="Nishida K."/>
            <person name="Yoshida Y."/>
            <person name="Nishimura Y."/>
            <person name="Nakao S."/>
            <person name="Kobayashi T."/>
            <person name="Momoyama Y."/>
            <person name="Higashiyama T."/>
            <person name="Minoda A."/>
            <person name="Sano M."/>
            <person name="Nomoto H."/>
            <person name="Oishi K."/>
            <person name="Hayashi H."/>
            <person name="Ohta F."/>
            <person name="Nishizaka S."/>
            <person name="Haga S."/>
            <person name="Miura S."/>
            <person name="Morishita T."/>
            <person name="Kabeya Y."/>
            <person name="Terasawa K."/>
            <person name="Suzuki Y."/>
            <person name="Ishii Y."/>
            <person name="Asakawa S."/>
            <person name="Takano H."/>
            <person name="Ohta N."/>
            <person name="Kuroiwa H."/>
            <person name="Tanaka K."/>
            <person name="Shimizu N."/>
            <person name="Sugano S."/>
            <person name="Sato N."/>
            <person name="Nozaki H."/>
            <person name="Ogasawara N."/>
            <person name="Kohara Y."/>
            <person name="Kuroiwa T."/>
        </authorList>
    </citation>
    <scope>NUCLEOTIDE SEQUENCE [LARGE SCALE GENOMIC DNA]</scope>
    <source>
        <strain evidence="6 7">10D</strain>
    </source>
</reference>
<proteinExistence type="predicted"/>
<dbReference type="Pfam" id="PF04241">
    <property type="entry name" value="DUF423"/>
    <property type="match status" value="1"/>
</dbReference>
<dbReference type="HOGENOM" id="CLU_096548_3_1_1"/>
<dbReference type="OMA" id="VEYQFYH"/>
<feature type="transmembrane region" description="Helical" evidence="5">
    <location>
        <begin position="107"/>
        <end position="128"/>
    </location>
</feature>
<dbReference type="PANTHER" id="PTHR43461">
    <property type="entry name" value="TRANSMEMBRANE PROTEIN 256"/>
    <property type="match status" value="1"/>
</dbReference>
<dbReference type="InterPro" id="IPR006696">
    <property type="entry name" value="DUF423"/>
</dbReference>